<dbReference type="InterPro" id="IPR037185">
    <property type="entry name" value="EmrE-like"/>
</dbReference>
<organism evidence="4 5">
    <name type="scientific">Dethiobacter alkaliphilus AHT 1</name>
    <dbReference type="NCBI Taxonomy" id="555088"/>
    <lineage>
        <taxon>Bacteria</taxon>
        <taxon>Bacillati</taxon>
        <taxon>Bacillota</taxon>
        <taxon>Dethiobacteria</taxon>
        <taxon>Dethiobacterales</taxon>
        <taxon>Dethiobacteraceae</taxon>
        <taxon>Dethiobacter</taxon>
    </lineage>
</organism>
<reference evidence="4 5" key="1">
    <citation type="submission" date="2009-02" db="EMBL/GenBank/DDBJ databases">
        <title>Sequencing of the draft genome and assembly of Dethiobacter alkaliphilus AHT 1.</title>
        <authorList>
            <consortium name="US DOE Joint Genome Institute (JGI-PGF)"/>
            <person name="Lucas S."/>
            <person name="Copeland A."/>
            <person name="Lapidus A."/>
            <person name="Glavina del Rio T."/>
            <person name="Dalin E."/>
            <person name="Tice H."/>
            <person name="Bruce D."/>
            <person name="Goodwin L."/>
            <person name="Pitluck S."/>
            <person name="Larimer F."/>
            <person name="Land M.L."/>
            <person name="Hauser L."/>
            <person name="Muyzer G."/>
        </authorList>
    </citation>
    <scope>NUCLEOTIDE SEQUENCE [LARGE SCALE GENOMIC DNA]</scope>
    <source>
        <strain evidence="4 5">AHT 1</strain>
    </source>
</reference>
<gene>
    <name evidence="4" type="ORF">DealDRAFT_0832</name>
</gene>
<keyword evidence="2" id="KW-0812">Transmembrane</keyword>
<sequence>MLAMGGVLALFAALSFTLDNIFIRKGLLGEKPGTVWDVRFIVSSTCLMLFIIGAVVATLLGYPFVQELMQLSLTDILLLVVAGILGPFAGAFLFSTAIAQIGASHTSALWTGANPLFAALLGVVFMGDIPDLLGIISVLMIIGGILIVGYHGHAETTKVLETKLAGGLLAILSGVCIALSQVVRGTAMTMGATTNTALFVYQGTAFFVVTAVLLFKRKNLLHIKQISRRSLLCYTVSGTGMLLGSYFLLASFNFIPVWQAVAIRNIQPLFAILFSCLLLKKVDRISFRLVLGATLVTAGVVILNVY</sequence>
<dbReference type="EMBL" id="ACJM01000003">
    <property type="protein sequence ID" value="EEG78417.1"/>
    <property type="molecule type" value="Genomic_DNA"/>
</dbReference>
<dbReference type="PANTHER" id="PTHR22911:SF137">
    <property type="entry name" value="SOLUTE CARRIER FAMILY 35 MEMBER G2-RELATED"/>
    <property type="match status" value="1"/>
</dbReference>
<keyword evidence="2" id="KW-1133">Transmembrane helix</keyword>
<dbReference type="GO" id="GO:0016020">
    <property type="term" value="C:membrane"/>
    <property type="evidence" value="ECO:0007669"/>
    <property type="project" value="InterPro"/>
</dbReference>
<dbReference type="Gene3D" id="1.10.3730.20">
    <property type="match status" value="1"/>
</dbReference>
<dbReference type="SUPFAM" id="SSF103481">
    <property type="entry name" value="Multidrug resistance efflux transporter EmrE"/>
    <property type="match status" value="2"/>
</dbReference>
<name>C0GEC3_DETAL</name>
<dbReference type="PANTHER" id="PTHR22911">
    <property type="entry name" value="ACYL-MALONYL CONDENSING ENZYME-RELATED"/>
    <property type="match status" value="1"/>
</dbReference>
<feature type="transmembrane region" description="Helical" evidence="2">
    <location>
        <begin position="195"/>
        <end position="215"/>
    </location>
</feature>
<accession>C0GEC3</accession>
<dbReference type="Proteomes" id="UP000006443">
    <property type="component" value="Unassembled WGS sequence"/>
</dbReference>
<evidence type="ECO:0000259" key="3">
    <source>
        <dbReference type="Pfam" id="PF00892"/>
    </source>
</evidence>
<dbReference type="Pfam" id="PF00892">
    <property type="entry name" value="EamA"/>
    <property type="match status" value="2"/>
</dbReference>
<dbReference type="OrthoDB" id="7849325at2"/>
<evidence type="ECO:0000256" key="2">
    <source>
        <dbReference type="SAM" id="Phobius"/>
    </source>
</evidence>
<comment type="similarity">
    <text evidence="1">Belongs to the EamA transporter family.</text>
</comment>
<feature type="transmembrane region" description="Helical" evidence="2">
    <location>
        <begin position="261"/>
        <end position="279"/>
    </location>
</feature>
<dbReference type="eggNOG" id="COG0697">
    <property type="taxonomic scope" value="Bacteria"/>
</dbReference>
<feature type="transmembrane region" description="Helical" evidence="2">
    <location>
        <begin position="132"/>
        <end position="152"/>
    </location>
</feature>
<comment type="caution">
    <text evidence="4">The sequence shown here is derived from an EMBL/GenBank/DDBJ whole genome shotgun (WGS) entry which is preliminary data.</text>
</comment>
<evidence type="ECO:0000313" key="4">
    <source>
        <dbReference type="EMBL" id="EEG78417.1"/>
    </source>
</evidence>
<feature type="domain" description="EamA" evidence="3">
    <location>
        <begin position="166"/>
        <end position="304"/>
    </location>
</feature>
<feature type="domain" description="EamA" evidence="3">
    <location>
        <begin position="5"/>
        <end position="148"/>
    </location>
</feature>
<protein>
    <recommendedName>
        <fullName evidence="3">EamA domain-containing protein</fullName>
    </recommendedName>
</protein>
<feature type="transmembrane region" description="Helical" evidence="2">
    <location>
        <begin position="41"/>
        <end position="64"/>
    </location>
</feature>
<proteinExistence type="inferred from homology"/>
<evidence type="ECO:0000313" key="5">
    <source>
        <dbReference type="Proteomes" id="UP000006443"/>
    </source>
</evidence>
<feature type="transmembrane region" description="Helical" evidence="2">
    <location>
        <begin position="76"/>
        <end position="101"/>
    </location>
</feature>
<feature type="transmembrane region" description="Helical" evidence="2">
    <location>
        <begin position="164"/>
        <end position="183"/>
    </location>
</feature>
<feature type="transmembrane region" description="Helical" evidence="2">
    <location>
        <begin position="286"/>
        <end position="305"/>
    </location>
</feature>
<feature type="transmembrane region" description="Helical" evidence="2">
    <location>
        <begin position="231"/>
        <end position="255"/>
    </location>
</feature>
<keyword evidence="2" id="KW-0472">Membrane</keyword>
<keyword evidence="5" id="KW-1185">Reference proteome</keyword>
<evidence type="ECO:0000256" key="1">
    <source>
        <dbReference type="ARBA" id="ARBA00007362"/>
    </source>
</evidence>
<dbReference type="InterPro" id="IPR000620">
    <property type="entry name" value="EamA_dom"/>
</dbReference>
<dbReference type="AlphaFoldDB" id="C0GEC3"/>